<dbReference type="EMBL" id="BART01017159">
    <property type="protein sequence ID" value="GAG75300.1"/>
    <property type="molecule type" value="Genomic_DNA"/>
</dbReference>
<protein>
    <submittedName>
        <fullName evidence="1">Uncharacterized protein</fullName>
    </submittedName>
</protein>
<name>X0ZZK0_9ZZZZ</name>
<organism evidence="1">
    <name type="scientific">marine sediment metagenome</name>
    <dbReference type="NCBI Taxonomy" id="412755"/>
    <lineage>
        <taxon>unclassified sequences</taxon>
        <taxon>metagenomes</taxon>
        <taxon>ecological metagenomes</taxon>
    </lineage>
</organism>
<gene>
    <name evidence="1" type="ORF">S01H4_32743</name>
</gene>
<comment type="caution">
    <text evidence="1">The sequence shown here is derived from an EMBL/GenBank/DDBJ whole genome shotgun (WGS) entry which is preliminary data.</text>
</comment>
<accession>X0ZZK0</accession>
<reference evidence="1" key="1">
    <citation type="journal article" date="2014" name="Front. Microbiol.">
        <title>High frequency of phylogenetically diverse reductive dehalogenase-homologous genes in deep subseafloor sedimentary metagenomes.</title>
        <authorList>
            <person name="Kawai M."/>
            <person name="Futagami T."/>
            <person name="Toyoda A."/>
            <person name="Takaki Y."/>
            <person name="Nishi S."/>
            <person name="Hori S."/>
            <person name="Arai W."/>
            <person name="Tsubouchi T."/>
            <person name="Morono Y."/>
            <person name="Uchiyama I."/>
            <person name="Ito T."/>
            <person name="Fujiyama A."/>
            <person name="Inagaki F."/>
            <person name="Takami H."/>
        </authorList>
    </citation>
    <scope>NUCLEOTIDE SEQUENCE</scope>
    <source>
        <strain evidence="1">Expedition CK06-06</strain>
    </source>
</reference>
<evidence type="ECO:0000313" key="1">
    <source>
        <dbReference type="EMBL" id="GAG75300.1"/>
    </source>
</evidence>
<dbReference type="AlphaFoldDB" id="X0ZZK0"/>
<proteinExistence type="predicted"/>
<sequence>FGLIVLCFLIFINKLNLNIRNTFPFIATYLLVFARTLTQLNSLNRHRSAAMGKLAAFTNYESIYDEKGKKTIKSGNR</sequence>
<feature type="non-terminal residue" evidence="1">
    <location>
        <position position="1"/>
    </location>
</feature>